<evidence type="ECO:0000259" key="11">
    <source>
        <dbReference type="Pfam" id="PF14688"/>
    </source>
</evidence>
<evidence type="ECO:0000259" key="9">
    <source>
        <dbReference type="Pfam" id="PF14669"/>
    </source>
</evidence>
<reference evidence="12" key="1">
    <citation type="journal article" date="2021" name="Cell">
        <title>Tracing the genetic footprints of vertebrate landing in non-teleost ray-finned fishes.</title>
        <authorList>
            <person name="Bi X."/>
            <person name="Wang K."/>
            <person name="Yang L."/>
            <person name="Pan H."/>
            <person name="Jiang H."/>
            <person name="Wei Q."/>
            <person name="Fang M."/>
            <person name="Yu H."/>
            <person name="Zhu C."/>
            <person name="Cai Y."/>
            <person name="He Y."/>
            <person name="Gan X."/>
            <person name="Zeng H."/>
            <person name="Yu D."/>
            <person name="Zhu Y."/>
            <person name="Jiang H."/>
            <person name="Qiu Q."/>
            <person name="Yang H."/>
            <person name="Zhang Y.E."/>
            <person name="Wang W."/>
            <person name="Zhu M."/>
            <person name="He S."/>
            <person name="Zhang G."/>
        </authorList>
    </citation>
    <scope>NUCLEOTIDE SEQUENCE</scope>
    <source>
        <strain evidence="12">Allg_001</strain>
    </source>
</reference>
<gene>
    <name evidence="12" type="primary">Tcaim</name>
    <name evidence="12" type="ORF">GTO95_0004409</name>
</gene>
<feature type="compositionally biased region" description="Acidic residues" evidence="8">
    <location>
        <begin position="410"/>
        <end position="420"/>
    </location>
</feature>
<feature type="non-terminal residue" evidence="12">
    <location>
        <position position="1"/>
    </location>
</feature>
<dbReference type="GO" id="GO:0030154">
    <property type="term" value="P:cell differentiation"/>
    <property type="evidence" value="ECO:0007669"/>
    <property type="project" value="UniProtKB-KW"/>
</dbReference>
<dbReference type="GO" id="GO:0048137">
    <property type="term" value="P:spermatocyte division"/>
    <property type="evidence" value="ECO:0007669"/>
    <property type="project" value="TreeGrafter"/>
</dbReference>
<feature type="region of interest" description="Disordered" evidence="8">
    <location>
        <begin position="390"/>
        <end position="429"/>
    </location>
</feature>
<dbReference type="EMBL" id="JAAWVO010078054">
    <property type="protein sequence ID" value="MBN3325940.1"/>
    <property type="molecule type" value="Genomic_DNA"/>
</dbReference>
<evidence type="ECO:0000313" key="13">
    <source>
        <dbReference type="Proteomes" id="UP000736164"/>
    </source>
</evidence>
<proteinExistence type="predicted"/>
<dbReference type="PANTHER" id="PTHR35671">
    <property type="entry name" value="PROTEIN TOPAZ1"/>
    <property type="match status" value="1"/>
</dbReference>
<accession>A0A8J7P7I3</accession>
<name>A0A8J7P7I3_ATRSP</name>
<feature type="domain" description="DUF4460" evidence="10">
    <location>
        <begin position="1526"/>
        <end position="1635"/>
    </location>
</feature>
<dbReference type="InterPro" id="IPR038952">
    <property type="entry name" value="TOPAZ1"/>
</dbReference>
<dbReference type="Pfam" id="PF14669">
    <property type="entry name" value="Asp_Glu_race_2"/>
    <property type="match status" value="1"/>
</dbReference>
<dbReference type="GO" id="GO:0005829">
    <property type="term" value="C:cytosol"/>
    <property type="evidence" value="ECO:0007669"/>
    <property type="project" value="UniProtKB-SubCell"/>
</dbReference>
<organism evidence="12 13">
    <name type="scientific">Atractosteus spatula</name>
    <name type="common">Alligator gar</name>
    <name type="synonym">Lepisosteus spatula</name>
    <dbReference type="NCBI Taxonomy" id="7917"/>
    <lineage>
        <taxon>Eukaryota</taxon>
        <taxon>Metazoa</taxon>
        <taxon>Chordata</taxon>
        <taxon>Craniata</taxon>
        <taxon>Vertebrata</taxon>
        <taxon>Euteleostomi</taxon>
        <taxon>Actinopterygii</taxon>
        <taxon>Neopterygii</taxon>
        <taxon>Holostei</taxon>
        <taxon>Semionotiformes</taxon>
        <taxon>Lepisosteidae</taxon>
        <taxon>Atractosteus</taxon>
    </lineage>
</organism>
<feature type="compositionally biased region" description="Basic and acidic residues" evidence="8">
    <location>
        <begin position="390"/>
        <end position="401"/>
    </location>
</feature>
<evidence type="ECO:0000256" key="2">
    <source>
        <dbReference type="ARBA" id="ARBA00004514"/>
    </source>
</evidence>
<evidence type="ECO:0000256" key="8">
    <source>
        <dbReference type="SAM" id="MobiDB-lite"/>
    </source>
</evidence>
<feature type="region of interest" description="Disordered" evidence="8">
    <location>
        <begin position="140"/>
        <end position="162"/>
    </location>
</feature>
<dbReference type="Proteomes" id="UP000736164">
    <property type="component" value="Unassembled WGS sequence"/>
</dbReference>
<evidence type="ECO:0000256" key="3">
    <source>
        <dbReference type="ARBA" id="ARBA00016464"/>
    </source>
</evidence>
<feature type="non-terminal residue" evidence="12">
    <location>
        <position position="1994"/>
    </location>
</feature>
<feature type="region of interest" description="Disordered" evidence="8">
    <location>
        <begin position="1"/>
        <end position="113"/>
    </location>
</feature>
<feature type="domain" description="Protein TOPAZ1" evidence="9">
    <location>
        <begin position="1120"/>
        <end position="1293"/>
    </location>
</feature>
<comment type="caution">
    <text evidence="12">The sequence shown here is derived from an EMBL/GenBank/DDBJ whole genome shotgun (WGS) entry which is preliminary data.</text>
</comment>
<feature type="region of interest" description="Disordered" evidence="8">
    <location>
        <begin position="292"/>
        <end position="338"/>
    </location>
</feature>
<evidence type="ECO:0000259" key="10">
    <source>
        <dbReference type="Pfam" id="PF14687"/>
    </source>
</evidence>
<feature type="compositionally biased region" description="Low complexity" evidence="8">
    <location>
        <begin position="40"/>
        <end position="49"/>
    </location>
</feature>
<feature type="region of interest" description="Disordered" evidence="8">
    <location>
        <begin position="883"/>
        <end position="919"/>
    </location>
</feature>
<sequence>MPHPVCGRVKINRTPPSKAGDGCPSRRRWLAGGAGPPAAPSGSRSVAGGCDAGGPSALAAEPALTAGKQQQETEEQTDVTAEECGTEKDGRSPLSSGFLRQPPKQAVSVSSERTHKRRAIKPPCCLECTKIKYENPKVSTPVKGPSVKINTESETSKSRVKPKPCTALSEAIGKPPRISDFGINKYPILELCDIAKVLEIPVDIAAYRCVLPAELKRKNIKCFKKERRKPIWLKRGDERCAEGITFYSQTSGSISPTTNCTVPKKTTQELPDVVSGLLQKARVRSCEKRSQGSKAGCGVHEEPSVKRSKVSSGKAEDPAKSLNTRRKKQPEQCTGAAEPGASAFVLTNGEVKLLPGAESPYLCLGEVTLGNLSGGLRSCPAENELKRSGYAERWNSEKSEAAGDGLPTEDYSDDPQEEEPRDACESRNPSSCQRAVPYLAWQQLSCARTYAAWPGLKGQPWAAPAPGFSEFSRSLDRTPCCLDTSVDSNVAGGAAVQMTAAECEASIRLSADCHSLGSNTPPQASQESTVQDSRSLLMTPEGHQGAGTVCSAAPSNPSTPDREQTVQECSHGEKEVLPGSDDSKKQELHQFSIPFQRNCVSAPLEECETSARVGGHPLNGGSEALQQWTIWRPAVDPCTLTSEPLPSADQKIKGPRTCSAFKANHSASVPDVSRSSSEDEDGFEDFATLYSGEIMCEIQDACPVGPHSSVTSNPSSTSDGEPSEHIMDVVRAYEQDAIVLDVIQDDPDLFGSLGEVIEAVERPRCEKKSLGIRKLRPTKAPQTGSDYKISAGNRLSDGFHTGLKSPKKQIQGNSAPTLKGVGTNISSSNGGDPSETVTGSSAHADCSTLKEAAAGAEGQCDDLETNASRLLGTVEARSGQELVAAAPGSEAGSEESEEAPDSEKQQPGPVMPSSGSGAAEDGFNRSKYCKFFFSATMSCYRKPCRFLHVPLQGDEKFCMEAVEMFLNTCNPDYLQRAVVVFTRYYQNSYPGVYFKSDVLQVLLSTLLRKGLFGGLFAVIQVTTTFGILPSTGLLLQVYKKVKRFGHQEAVPFLLEVTSKCVEAGLELSEDNLSFMQRQLELLQAPRQHIDVIMSMKSRALKKEQEEGEQFEIDEAIADLERCKEQEDWATLGSVFNSVCGTSGSLASLNRFCASVASALLKDLERTPLVPFCKFVETVCQEGRINELGRTLLGRIGISVMFGYHKTQQWTKGRKLLEALNGMKINFFTLKGLLGHERHVSLCQVVNVAADIYLNTGSVEGAINVLKASEWVSSSVLWPCSPGDAGSRSGLLCRLADEAAGKGLLGDALEALTKLPGLQDFPDASSVSQCVPVFNRLLKCCIEKHNLTVSSNAVDFMVCKKIPVNFGLLRKLIDRLGRQSSWVKARSLYKCALHLGCYPPVKENTYCRLLSVPCSLTEIEMTLAFEMFMVSNANSIQNPSTCTYALQIVLKRKEEDGSISECDYHAAVSRLVSAAQITRPKLVIKYATVNVCGEQVFTLDPLSALKWLSQNMEADCSRRGAAQLLQKRLLSGAEAVNALRPFYFAVHPDFFGQYPREREVNENSLKRLNGYLENLQKPGVQSLKPTRLTFYVRDTTAEKDAAQHEILPSGFRAVSFTLQSRDMRSAVLDVLRSCSLSTEHMQDVKASVCPDTQMHGAGIPFYRPIKWDKTFYSFTGSQDPEQQLDRARKAAPTLSSWLSSNEATATKKLKDSLPRRAELKRLKKELCQTLGLADIRWQRSWGVAHRCSLLQSLSRLSQQSPDVLRHARGQILIFTDRSGMSAAGHVMLGTMDVHHQWAKLFERLPGYSGLLLRVQSLSERVGQLLGGMQVIYVERLQPVLTLEEHHSTLSALQKSLHSSRTLFHPHSLQGLRAMLENDRSSPALHQLGHFVLPTACEPLALHWFIRTNAQEARRRMRRQEELEAEERGLVLACLERLSLGRLYKEPSVTSTQMIPCCRRLMEDPPRCAPGLRLCVSHFYSVLQDGDLCIPWDWRR</sequence>
<evidence type="ECO:0000313" key="12">
    <source>
        <dbReference type="EMBL" id="MBN3325940.1"/>
    </source>
</evidence>
<keyword evidence="4" id="KW-0963">Cytoplasm</keyword>
<evidence type="ECO:0000256" key="6">
    <source>
        <dbReference type="ARBA" id="ARBA00022871"/>
    </source>
</evidence>
<dbReference type="InterPro" id="IPR029435">
    <property type="entry name" value="TOPAZ1_dom"/>
</dbReference>
<comment type="function">
    <text evidence="1">Important for normal spermatogenesis and male fertility. Specifically required for progression to the post-meiotic stages of spermatocyte development. Seems to be necessary for normal expression levels of a number of testis-expressed gene transcripts, although its role in this process is unclear.</text>
</comment>
<dbReference type="Pfam" id="PF14687">
    <property type="entry name" value="DUF4460"/>
    <property type="match status" value="1"/>
</dbReference>
<dbReference type="InterPro" id="IPR028031">
    <property type="entry name" value="DUF4460"/>
</dbReference>
<feature type="region of interest" description="Disordered" evidence="8">
    <location>
        <begin position="777"/>
        <end position="842"/>
    </location>
</feature>
<dbReference type="PANTHER" id="PTHR35671:SF1">
    <property type="entry name" value="PROTEIN TOPAZ1"/>
    <property type="match status" value="1"/>
</dbReference>
<evidence type="ECO:0000256" key="4">
    <source>
        <dbReference type="ARBA" id="ARBA00022490"/>
    </source>
</evidence>
<evidence type="ECO:0000256" key="5">
    <source>
        <dbReference type="ARBA" id="ARBA00022782"/>
    </source>
</evidence>
<feature type="compositionally biased region" description="Polar residues" evidence="8">
    <location>
        <begin position="823"/>
        <end position="841"/>
    </location>
</feature>
<keyword evidence="6" id="KW-0744">Spermatogenesis</keyword>
<feature type="region of interest" description="Disordered" evidence="8">
    <location>
        <begin position="543"/>
        <end position="564"/>
    </location>
</feature>
<evidence type="ECO:0000256" key="1">
    <source>
        <dbReference type="ARBA" id="ARBA00002132"/>
    </source>
</evidence>
<evidence type="ECO:0000256" key="7">
    <source>
        <dbReference type="ARBA" id="ARBA00031943"/>
    </source>
</evidence>
<feature type="domain" description="DUF4461" evidence="11">
    <location>
        <begin position="1691"/>
        <end position="1992"/>
    </location>
</feature>
<comment type="subcellular location">
    <subcellularLocation>
        <location evidence="2">Cytoplasm</location>
        <location evidence="2">Cytosol</location>
    </subcellularLocation>
</comment>
<keyword evidence="5" id="KW-0221">Differentiation</keyword>
<protein>
    <recommendedName>
        <fullName evidence="3">Protein TOPAZ1</fullName>
    </recommendedName>
    <alternativeName>
        <fullName evidence="7">Testis- and ovary-specific PAZ domain-containing protein 1</fullName>
    </alternativeName>
</protein>
<feature type="compositionally biased region" description="Acidic residues" evidence="8">
    <location>
        <begin position="72"/>
        <end position="81"/>
    </location>
</feature>
<keyword evidence="13" id="KW-1185">Reference proteome</keyword>
<dbReference type="InterPro" id="IPR027989">
    <property type="entry name" value="DUF4461"/>
</dbReference>
<dbReference type="Pfam" id="PF14688">
    <property type="entry name" value="DUF4461"/>
    <property type="match status" value="1"/>
</dbReference>